<dbReference type="Proteomes" id="UP000287651">
    <property type="component" value="Unassembled WGS sequence"/>
</dbReference>
<comment type="caution">
    <text evidence="3">The sequence shown here is derived from an EMBL/GenBank/DDBJ whole genome shotgun (WGS) entry which is preliminary data.</text>
</comment>
<feature type="compositionally biased region" description="Polar residues" evidence="2">
    <location>
        <begin position="187"/>
        <end position="196"/>
    </location>
</feature>
<gene>
    <name evidence="3" type="ORF">B296_00049245</name>
</gene>
<reference evidence="3 4" key="1">
    <citation type="journal article" date="2014" name="Agronomy (Basel)">
        <title>A Draft Genome Sequence for Ensete ventricosum, the Drought-Tolerant Tree Against Hunger.</title>
        <authorList>
            <person name="Harrison J."/>
            <person name="Moore K.A."/>
            <person name="Paszkiewicz K."/>
            <person name="Jones T."/>
            <person name="Grant M."/>
            <person name="Ambacheew D."/>
            <person name="Muzemil S."/>
            <person name="Studholme D.J."/>
        </authorList>
    </citation>
    <scope>NUCLEOTIDE SEQUENCE [LARGE SCALE GENOMIC DNA]</scope>
</reference>
<feature type="region of interest" description="Disordered" evidence="2">
    <location>
        <begin position="396"/>
        <end position="424"/>
    </location>
</feature>
<keyword evidence="1" id="KW-0175">Coiled coil</keyword>
<feature type="compositionally biased region" description="Polar residues" evidence="2">
    <location>
        <begin position="124"/>
        <end position="153"/>
    </location>
</feature>
<dbReference type="AlphaFoldDB" id="A0A426WZU8"/>
<feature type="non-terminal residue" evidence="3">
    <location>
        <position position="1"/>
    </location>
</feature>
<evidence type="ECO:0000313" key="3">
    <source>
        <dbReference type="EMBL" id="RRT32744.1"/>
    </source>
</evidence>
<feature type="compositionally biased region" description="Polar residues" evidence="2">
    <location>
        <begin position="161"/>
        <end position="179"/>
    </location>
</feature>
<sequence length="451" mass="48355">ANPTEQELGNLNGAGADPTEQELENLNGELENLNGAGADLTEQDLGNLNGAGADPTEQELRNLNLGFCREGELDTNPGDSVERMNLGANPRDSAERTNSGTNPRDSVERVNSGTDLGDLAERVNSGTNPGNSVERVNSGTNPGDSTERVNSGANPEDLTERANSGTNPRDSTERVNSGANPGDLAGRTNSGTNLGDSTERVNLGANPRDLAERANSGTNLGDSTERVNSGINHGDSTERVLQMPEVVEDLPQPCSAQLVALPCRLFGRVPRGRDYPDSGLVHGMFSPLQESGQLLPHRPGWKSRYLFVSDPVWGFRLDWSAHPIGNTFPYLSEEETVLIGRLKGILSSSHAIKEMTELWLVEAGFSPASRGTIILLYFNLSNYLLTCQSECRSDGSRGATRDAKGDQQQGPSNPPRCLGGWRFPRKGSPEVFIEEASRCTDRAGRGCSQAA</sequence>
<feature type="coiled-coil region" evidence="1">
    <location>
        <begin position="16"/>
        <end position="43"/>
    </location>
</feature>
<accession>A0A426WZU8</accession>
<feature type="compositionally biased region" description="Polar residues" evidence="2">
    <location>
        <begin position="215"/>
        <end position="231"/>
    </location>
</feature>
<evidence type="ECO:0000313" key="4">
    <source>
        <dbReference type="Proteomes" id="UP000287651"/>
    </source>
</evidence>
<name>A0A426WZU8_ENSVE</name>
<dbReference type="EMBL" id="AMZH03030813">
    <property type="protein sequence ID" value="RRT32744.1"/>
    <property type="molecule type" value="Genomic_DNA"/>
</dbReference>
<feature type="compositionally biased region" description="Basic and acidic residues" evidence="2">
    <location>
        <begin position="396"/>
        <end position="405"/>
    </location>
</feature>
<evidence type="ECO:0000256" key="1">
    <source>
        <dbReference type="SAM" id="Coils"/>
    </source>
</evidence>
<feature type="region of interest" description="Disordered" evidence="2">
    <location>
        <begin position="71"/>
        <end position="235"/>
    </location>
</feature>
<feature type="compositionally biased region" description="Polar residues" evidence="2">
    <location>
        <begin position="96"/>
        <end position="114"/>
    </location>
</feature>
<evidence type="ECO:0000256" key="2">
    <source>
        <dbReference type="SAM" id="MobiDB-lite"/>
    </source>
</evidence>
<organism evidence="3 4">
    <name type="scientific">Ensete ventricosum</name>
    <name type="common">Abyssinian banana</name>
    <name type="synonym">Musa ensete</name>
    <dbReference type="NCBI Taxonomy" id="4639"/>
    <lineage>
        <taxon>Eukaryota</taxon>
        <taxon>Viridiplantae</taxon>
        <taxon>Streptophyta</taxon>
        <taxon>Embryophyta</taxon>
        <taxon>Tracheophyta</taxon>
        <taxon>Spermatophyta</taxon>
        <taxon>Magnoliopsida</taxon>
        <taxon>Liliopsida</taxon>
        <taxon>Zingiberales</taxon>
        <taxon>Musaceae</taxon>
        <taxon>Ensete</taxon>
    </lineage>
</organism>
<protein>
    <submittedName>
        <fullName evidence="3">Uncharacterized protein</fullName>
    </submittedName>
</protein>
<proteinExistence type="predicted"/>